<organism evidence="1 2">
    <name type="scientific">Pantoea rwandensis</name>
    <dbReference type="NCBI Taxonomy" id="1076550"/>
    <lineage>
        <taxon>Bacteria</taxon>
        <taxon>Pseudomonadati</taxon>
        <taxon>Pseudomonadota</taxon>
        <taxon>Gammaproteobacteria</taxon>
        <taxon>Enterobacterales</taxon>
        <taxon>Erwiniaceae</taxon>
        <taxon>Pantoea</taxon>
    </lineage>
</organism>
<keyword evidence="2" id="KW-1185">Reference proteome</keyword>
<evidence type="ECO:0000313" key="2">
    <source>
        <dbReference type="Proteomes" id="UP000029495"/>
    </source>
</evidence>
<accession>A0ABM5REZ1</accession>
<dbReference type="EMBL" id="CP009454">
    <property type="protein sequence ID" value="AIR84552.1"/>
    <property type="molecule type" value="Genomic_DNA"/>
</dbReference>
<sequence>MRIEIKIAGFAIHPAKYESILLINADGVIPQQRRLQGFKTISGRRAQVTMRFSGIDDIELTRERGFNCFGEAPVW</sequence>
<evidence type="ECO:0000313" key="1">
    <source>
        <dbReference type="EMBL" id="AIR84552.1"/>
    </source>
</evidence>
<name>A0ABM5REZ1_9GAMM</name>
<proteinExistence type="predicted"/>
<gene>
    <name evidence="1" type="ORF">LH22_03410</name>
</gene>
<protein>
    <submittedName>
        <fullName evidence="1">Uncharacterized protein</fullName>
    </submittedName>
</protein>
<dbReference type="Proteomes" id="UP000029495">
    <property type="component" value="Chromosome"/>
</dbReference>
<reference evidence="1 2" key="1">
    <citation type="submission" date="2014-09" db="EMBL/GenBank/DDBJ databases">
        <authorList>
            <person name="Chan K.-G."/>
        </authorList>
    </citation>
    <scope>NUCLEOTIDE SEQUENCE [LARGE SCALE GENOMIC DNA]</scope>
    <source>
        <strain evidence="1 2">ND04</strain>
    </source>
</reference>